<dbReference type="AlphaFoldDB" id="A0A1I7YDY1"/>
<evidence type="ECO:0000313" key="3">
    <source>
        <dbReference type="WBParaSite" id="L893_g1538.t1"/>
    </source>
</evidence>
<keyword evidence="2" id="KW-1185">Reference proteome</keyword>
<feature type="compositionally biased region" description="Basic and acidic residues" evidence="1">
    <location>
        <begin position="1"/>
        <end position="11"/>
    </location>
</feature>
<reference evidence="3" key="1">
    <citation type="submission" date="2016-11" db="UniProtKB">
        <authorList>
            <consortium name="WormBaseParasite"/>
        </authorList>
    </citation>
    <scope>IDENTIFICATION</scope>
</reference>
<sequence length="115" mass="12781">MTAPRFTRDVDASQYRESGPPDSSTPRIITGLFSRRFRESVRGPDEHGGAAPIRRPVAVDGMNVYKVDEEEQKGDNDSTRRAASEVLNEEKKTLVAHDLFGFPRICADFSLPSCP</sequence>
<evidence type="ECO:0000313" key="2">
    <source>
        <dbReference type="Proteomes" id="UP000095287"/>
    </source>
</evidence>
<name>A0A1I7YDY1_9BILA</name>
<dbReference type="Proteomes" id="UP000095287">
    <property type="component" value="Unplaced"/>
</dbReference>
<accession>A0A1I7YDY1</accession>
<feature type="region of interest" description="Disordered" evidence="1">
    <location>
        <begin position="1"/>
        <end position="29"/>
    </location>
</feature>
<proteinExistence type="predicted"/>
<protein>
    <submittedName>
        <fullName evidence="3">RNase NYN domain-containing protein</fullName>
    </submittedName>
</protein>
<organism evidence="2 3">
    <name type="scientific">Steinernema glaseri</name>
    <dbReference type="NCBI Taxonomy" id="37863"/>
    <lineage>
        <taxon>Eukaryota</taxon>
        <taxon>Metazoa</taxon>
        <taxon>Ecdysozoa</taxon>
        <taxon>Nematoda</taxon>
        <taxon>Chromadorea</taxon>
        <taxon>Rhabditida</taxon>
        <taxon>Tylenchina</taxon>
        <taxon>Panagrolaimomorpha</taxon>
        <taxon>Strongyloidoidea</taxon>
        <taxon>Steinernematidae</taxon>
        <taxon>Steinernema</taxon>
    </lineage>
</organism>
<evidence type="ECO:0000256" key="1">
    <source>
        <dbReference type="SAM" id="MobiDB-lite"/>
    </source>
</evidence>
<dbReference type="WBParaSite" id="L893_g1538.t1">
    <property type="protein sequence ID" value="L893_g1538.t1"/>
    <property type="gene ID" value="L893_g1538"/>
</dbReference>